<keyword evidence="2" id="KW-0472">Membrane</keyword>
<gene>
    <name evidence="3" type="ORF">HGA07_16485</name>
</gene>
<reference evidence="3 4" key="1">
    <citation type="submission" date="2020-04" db="EMBL/GenBank/DDBJ databases">
        <title>MicrobeNet Type strains.</title>
        <authorList>
            <person name="Nicholson A.C."/>
        </authorList>
    </citation>
    <scope>NUCLEOTIDE SEQUENCE [LARGE SCALE GENOMIC DNA]</scope>
    <source>
        <strain evidence="3 4">DSM 44445</strain>
    </source>
</reference>
<evidence type="ECO:0000313" key="3">
    <source>
        <dbReference type="EMBL" id="NKY87224.1"/>
    </source>
</evidence>
<feature type="transmembrane region" description="Helical" evidence="2">
    <location>
        <begin position="55"/>
        <end position="81"/>
    </location>
</feature>
<feature type="transmembrane region" description="Helical" evidence="2">
    <location>
        <begin position="340"/>
        <end position="361"/>
    </location>
</feature>
<name>A0A7X6LZY7_9NOCA</name>
<protein>
    <recommendedName>
        <fullName evidence="5">TrbL/VirB6 plasmid conjugal transfer protein</fullName>
    </recommendedName>
</protein>
<dbReference type="EMBL" id="JAAXPE010000016">
    <property type="protein sequence ID" value="NKY87224.1"/>
    <property type="molecule type" value="Genomic_DNA"/>
</dbReference>
<evidence type="ECO:0008006" key="5">
    <source>
        <dbReference type="Google" id="ProtNLM"/>
    </source>
</evidence>
<feature type="transmembrane region" description="Helical" evidence="2">
    <location>
        <begin position="208"/>
        <end position="227"/>
    </location>
</feature>
<feature type="compositionally biased region" description="Polar residues" evidence="1">
    <location>
        <begin position="794"/>
        <end position="803"/>
    </location>
</feature>
<feature type="transmembrane region" description="Helical" evidence="2">
    <location>
        <begin position="138"/>
        <end position="161"/>
    </location>
</feature>
<accession>A0A7X6LZY7</accession>
<evidence type="ECO:0000313" key="4">
    <source>
        <dbReference type="Proteomes" id="UP000523447"/>
    </source>
</evidence>
<comment type="caution">
    <text evidence="3">The sequence shown here is derived from an EMBL/GenBank/DDBJ whole genome shotgun (WGS) entry which is preliminary data.</text>
</comment>
<dbReference type="AlphaFoldDB" id="A0A7X6LZY7"/>
<organism evidence="3 4">
    <name type="scientific">Nocardia veterana</name>
    <dbReference type="NCBI Taxonomy" id="132249"/>
    <lineage>
        <taxon>Bacteria</taxon>
        <taxon>Bacillati</taxon>
        <taxon>Actinomycetota</taxon>
        <taxon>Actinomycetes</taxon>
        <taxon>Mycobacteriales</taxon>
        <taxon>Nocardiaceae</taxon>
        <taxon>Nocardia</taxon>
    </lineage>
</organism>
<keyword evidence="4" id="KW-1185">Reference proteome</keyword>
<feature type="transmembrane region" description="Helical" evidence="2">
    <location>
        <begin position="397"/>
        <end position="419"/>
    </location>
</feature>
<feature type="transmembrane region" description="Helical" evidence="2">
    <location>
        <begin position="182"/>
        <end position="202"/>
    </location>
</feature>
<evidence type="ECO:0000256" key="2">
    <source>
        <dbReference type="SAM" id="Phobius"/>
    </source>
</evidence>
<feature type="region of interest" description="Disordered" evidence="1">
    <location>
        <begin position="792"/>
        <end position="819"/>
    </location>
</feature>
<feature type="transmembrane region" description="Helical" evidence="2">
    <location>
        <begin position="431"/>
        <end position="449"/>
    </location>
</feature>
<keyword evidence="2" id="KW-0812">Transmembrane</keyword>
<dbReference type="RefSeq" id="WP_040723864.1">
    <property type="nucleotide sequence ID" value="NZ_CAWPHS010000008.1"/>
</dbReference>
<keyword evidence="2" id="KW-1133">Transmembrane helix</keyword>
<evidence type="ECO:0000256" key="1">
    <source>
        <dbReference type="SAM" id="MobiDB-lite"/>
    </source>
</evidence>
<dbReference type="Proteomes" id="UP000523447">
    <property type="component" value="Unassembled WGS sequence"/>
</dbReference>
<sequence>MSGGSDSAGSGMRVGLFDRLDDYRWQLEFFDPARWQPSSLTHRVRQWISASRRRCFVVWTTVVVFVLAVIPGAVGAVAVAASGSDDDSSGSSVNSGLSWMNVRDSSGVPLSDYRFVTDHGSLLNPGNTAISLVISLEFAGWLVLVTTAIWLVGYALSFAWLDLFSKALDSVAKTLSRQIATPMLLIVAVTIGAFFVAWFIVRGLHAKATMQVVSMLLVAVMGPIYLAEPLADVLSSDGLLAQGRNVGLAVAAGLNGNSNPTVNSLVPQMQRDMADNFARRPLQVWNYGYVIDSNSACKQAWTSGIQAGGDKAVRSGLEKCDNYAHWWSEHPTVGQIGAGLILLLAAAVLLLFAVYLALRVIKSGLDTVYHGFMAIFGFAAGGFVYGPTQTFLVRNVIDGFIAAARMAVFTIFLGVYVLFLGNLFQQAGDQVMPIFVIGAIVEIVAVFQLRRLNDGLTRGNEWVANRVALAMEGASSRGGGGGGGGTALGMGHAGAGHSMKGMGMLASLGAVSTISNSPATEWIWGRTRSPLRPFSRTERTSALAQWGVWGAPGFGGPTGTYAQSYQNRRLFATAARNAALERGGIDTVAGAAAALQGIVDVGGGLPDAWGAMVGAGFTDENIMLTAIRSLGIVTENAEDETLQDKHLGLVVAAVQRAQTSANRLLRGQGNEHEVAADIATLQSAAFRFRRANAGGVTLDGGNAYGPQRAFVESYMRNPTQERIIALRNVANGNAPGLPELAGIDQQGAARMMRWIGNEHAREVGEAVRNFERNPADPQAIREIRRVVSRATDTDMWSSGSHRTPWNAPQPPGTNTPDPRWAQVFGDVHDRMWR</sequence>
<feature type="transmembrane region" description="Helical" evidence="2">
    <location>
        <begin position="367"/>
        <end position="385"/>
    </location>
</feature>
<proteinExistence type="predicted"/>